<keyword evidence="1" id="KW-0472">Membrane</keyword>
<accession>A0A9P4GRN6</accession>
<dbReference type="RefSeq" id="XP_040792655.1">
    <property type="nucleotide sequence ID" value="XM_040926526.1"/>
</dbReference>
<proteinExistence type="predicted"/>
<keyword evidence="3" id="KW-1185">Reference proteome</keyword>
<evidence type="ECO:0000313" key="2">
    <source>
        <dbReference type="EMBL" id="KAF1850092.1"/>
    </source>
</evidence>
<comment type="caution">
    <text evidence="2">The sequence shown here is derived from an EMBL/GenBank/DDBJ whole genome shotgun (WGS) entry which is preliminary data.</text>
</comment>
<evidence type="ECO:0000313" key="3">
    <source>
        <dbReference type="Proteomes" id="UP000800039"/>
    </source>
</evidence>
<name>A0A9P4GRN6_9PLEO</name>
<gene>
    <name evidence="2" type="ORF">K460DRAFT_10571</name>
</gene>
<dbReference type="GeneID" id="63843777"/>
<dbReference type="Proteomes" id="UP000800039">
    <property type="component" value="Unassembled WGS sequence"/>
</dbReference>
<evidence type="ECO:0000256" key="1">
    <source>
        <dbReference type="SAM" id="Phobius"/>
    </source>
</evidence>
<dbReference type="AlphaFoldDB" id="A0A9P4GRN6"/>
<protein>
    <submittedName>
        <fullName evidence="2">Uncharacterized protein</fullName>
    </submittedName>
</protein>
<sequence length="90" mass="10152">MYPSGSSHLKTHVYVPESRSADLKTIYISMSPKTFDSTDVPFDVRCGDALVHHDFHRSYRSVRAFSLLIIAQDLIDSSYIAILVILPLPK</sequence>
<organism evidence="2 3">
    <name type="scientific">Cucurbitaria berberidis CBS 394.84</name>
    <dbReference type="NCBI Taxonomy" id="1168544"/>
    <lineage>
        <taxon>Eukaryota</taxon>
        <taxon>Fungi</taxon>
        <taxon>Dikarya</taxon>
        <taxon>Ascomycota</taxon>
        <taxon>Pezizomycotina</taxon>
        <taxon>Dothideomycetes</taxon>
        <taxon>Pleosporomycetidae</taxon>
        <taxon>Pleosporales</taxon>
        <taxon>Pleosporineae</taxon>
        <taxon>Cucurbitariaceae</taxon>
        <taxon>Cucurbitaria</taxon>
    </lineage>
</organism>
<keyword evidence="1" id="KW-0812">Transmembrane</keyword>
<dbReference type="EMBL" id="ML976614">
    <property type="protein sequence ID" value="KAF1850092.1"/>
    <property type="molecule type" value="Genomic_DNA"/>
</dbReference>
<feature type="transmembrane region" description="Helical" evidence="1">
    <location>
        <begin position="65"/>
        <end position="88"/>
    </location>
</feature>
<keyword evidence="1" id="KW-1133">Transmembrane helix</keyword>
<reference evidence="2" key="1">
    <citation type="submission" date="2020-01" db="EMBL/GenBank/DDBJ databases">
        <authorList>
            <consortium name="DOE Joint Genome Institute"/>
            <person name="Haridas S."/>
            <person name="Albert R."/>
            <person name="Binder M."/>
            <person name="Bloem J."/>
            <person name="Labutti K."/>
            <person name="Salamov A."/>
            <person name="Andreopoulos B."/>
            <person name="Baker S.E."/>
            <person name="Barry K."/>
            <person name="Bills G."/>
            <person name="Bluhm B.H."/>
            <person name="Cannon C."/>
            <person name="Castanera R."/>
            <person name="Culley D.E."/>
            <person name="Daum C."/>
            <person name="Ezra D."/>
            <person name="Gonzalez J.B."/>
            <person name="Henrissat B."/>
            <person name="Kuo A."/>
            <person name="Liang C."/>
            <person name="Lipzen A."/>
            <person name="Lutzoni F."/>
            <person name="Magnuson J."/>
            <person name="Mondo S."/>
            <person name="Nolan M."/>
            <person name="Ohm R."/>
            <person name="Pangilinan J."/>
            <person name="Park H.-J."/>
            <person name="Ramirez L."/>
            <person name="Alfaro M."/>
            <person name="Sun H."/>
            <person name="Tritt A."/>
            <person name="Yoshinaga Y."/>
            <person name="Zwiers L.-H."/>
            <person name="Turgeon B.G."/>
            <person name="Goodwin S.B."/>
            <person name="Spatafora J.W."/>
            <person name="Crous P.W."/>
            <person name="Grigoriev I.V."/>
        </authorList>
    </citation>
    <scope>NUCLEOTIDE SEQUENCE</scope>
    <source>
        <strain evidence="2">CBS 394.84</strain>
    </source>
</reference>